<dbReference type="EMBL" id="BMKB01000001">
    <property type="protein sequence ID" value="GGA35288.1"/>
    <property type="molecule type" value="Genomic_DNA"/>
</dbReference>
<feature type="compositionally biased region" description="Polar residues" evidence="1">
    <location>
        <begin position="85"/>
        <end position="97"/>
    </location>
</feature>
<keyword evidence="5" id="KW-1185">Reference proteome</keyword>
<feature type="domain" description="Zinc finger/thioredoxin putative" evidence="3">
    <location>
        <begin position="1"/>
        <end position="35"/>
    </location>
</feature>
<sequence>MIITCPNCQTRYKVANDSIGAVGRQVMCASCKTAWLATPDALGSHQVFDDPDPDDDEIAFRADKDQDFTTEQEALADAAMESHGTRQPSETEIQQSAERMQALAKRKLDMTRSLPYARMQRLARWALLLLVAGSLAALVTFRTEIVRMAPSTDAVYRLIGLGTNVIGLDFIDVKTLRTTRNGTDTIVVTATIVNSTNRVVSVPPVLISMIDGQDNVIYQWSVNPSRRNIMPGDGLEIETDLSAPPPDAQNVRLTFIEGHTAPAPAQ</sequence>
<evidence type="ECO:0000313" key="5">
    <source>
        <dbReference type="Proteomes" id="UP000596977"/>
    </source>
</evidence>
<reference evidence="4 5" key="1">
    <citation type="journal article" date="2014" name="Int. J. Syst. Evol. Microbiol.">
        <title>Complete genome sequence of Corynebacterium casei LMG S-19264T (=DSM 44701T), isolated from a smear-ripened cheese.</title>
        <authorList>
            <consortium name="US DOE Joint Genome Institute (JGI-PGF)"/>
            <person name="Walter F."/>
            <person name="Albersmeier A."/>
            <person name="Kalinowski J."/>
            <person name="Ruckert C."/>
        </authorList>
    </citation>
    <scope>NUCLEOTIDE SEQUENCE [LARGE SCALE GENOMIC DNA]</scope>
    <source>
        <strain evidence="4 5">CGMCC 1.15896</strain>
    </source>
</reference>
<organism evidence="4 5">
    <name type="scientific">Pelagibacterium lentulum</name>
    <dbReference type="NCBI Taxonomy" id="2029865"/>
    <lineage>
        <taxon>Bacteria</taxon>
        <taxon>Pseudomonadati</taxon>
        <taxon>Pseudomonadota</taxon>
        <taxon>Alphaproteobacteria</taxon>
        <taxon>Hyphomicrobiales</taxon>
        <taxon>Devosiaceae</taxon>
        <taxon>Pelagibacterium</taxon>
    </lineage>
</organism>
<evidence type="ECO:0000256" key="2">
    <source>
        <dbReference type="SAM" id="Phobius"/>
    </source>
</evidence>
<dbReference type="RefSeq" id="WP_127072490.1">
    <property type="nucleotide sequence ID" value="NZ_BMKB01000001.1"/>
</dbReference>
<keyword evidence="2" id="KW-1133">Transmembrane helix</keyword>
<dbReference type="AlphaFoldDB" id="A0A916R5F2"/>
<name>A0A916R5F2_9HYPH</name>
<evidence type="ECO:0000259" key="3">
    <source>
        <dbReference type="Pfam" id="PF13717"/>
    </source>
</evidence>
<comment type="caution">
    <text evidence="4">The sequence shown here is derived from an EMBL/GenBank/DDBJ whole genome shotgun (WGS) entry which is preliminary data.</text>
</comment>
<dbReference type="Proteomes" id="UP000596977">
    <property type="component" value="Unassembled WGS sequence"/>
</dbReference>
<feature type="transmembrane region" description="Helical" evidence="2">
    <location>
        <begin position="122"/>
        <end position="142"/>
    </location>
</feature>
<evidence type="ECO:0000313" key="4">
    <source>
        <dbReference type="EMBL" id="GGA35288.1"/>
    </source>
</evidence>
<dbReference type="OrthoDB" id="7159357at2"/>
<dbReference type="InterPro" id="IPR011723">
    <property type="entry name" value="Znf/thioredoxin_put"/>
</dbReference>
<gene>
    <name evidence="4" type="ORF">GCM10011499_00750</name>
</gene>
<keyword evidence="2" id="KW-0812">Transmembrane</keyword>
<keyword evidence="2" id="KW-0472">Membrane</keyword>
<protein>
    <recommendedName>
        <fullName evidence="3">Zinc finger/thioredoxin putative domain-containing protein</fullName>
    </recommendedName>
</protein>
<feature type="region of interest" description="Disordered" evidence="1">
    <location>
        <begin position="78"/>
        <end position="97"/>
    </location>
</feature>
<accession>A0A916R5F2</accession>
<dbReference type="NCBIfam" id="TIGR02098">
    <property type="entry name" value="MJ0042_CXXC"/>
    <property type="match status" value="1"/>
</dbReference>
<dbReference type="Pfam" id="PF13717">
    <property type="entry name" value="Zn_ribbon_4"/>
    <property type="match status" value="1"/>
</dbReference>
<proteinExistence type="predicted"/>
<evidence type="ECO:0000256" key="1">
    <source>
        <dbReference type="SAM" id="MobiDB-lite"/>
    </source>
</evidence>